<dbReference type="GO" id="GO:0004653">
    <property type="term" value="F:polypeptide N-acetylgalactosaminyltransferase activity"/>
    <property type="evidence" value="ECO:0007669"/>
    <property type="project" value="UniProtKB-EC"/>
</dbReference>
<dbReference type="Gene3D" id="3.90.550.10">
    <property type="entry name" value="Spore Coat Polysaccharide Biosynthesis Protein SpsA, Chain A"/>
    <property type="match status" value="1"/>
</dbReference>
<keyword evidence="17 20" id="KW-0464">Manganese</keyword>
<accession>A0A7F5R9E3</accession>
<evidence type="ECO:0000256" key="12">
    <source>
        <dbReference type="ARBA" id="ARBA00022989"/>
    </source>
</evidence>
<dbReference type="SMART" id="SM00458">
    <property type="entry name" value="RICIN"/>
    <property type="match status" value="1"/>
</dbReference>
<comment type="catalytic activity">
    <reaction evidence="18">
        <text>L-threonyl-[protein] + UDP-N-acetyl-alpha-D-galactosamine = a 3-O-[N-acetyl-alpha-D-galactosaminyl]-L-threonyl-[protein] + UDP + H(+)</text>
        <dbReference type="Rhea" id="RHEA:52424"/>
        <dbReference type="Rhea" id="RHEA-COMP:11060"/>
        <dbReference type="Rhea" id="RHEA-COMP:11689"/>
        <dbReference type="ChEBI" id="CHEBI:15378"/>
        <dbReference type="ChEBI" id="CHEBI:30013"/>
        <dbReference type="ChEBI" id="CHEBI:58223"/>
        <dbReference type="ChEBI" id="CHEBI:67138"/>
        <dbReference type="ChEBI" id="CHEBI:87075"/>
        <dbReference type="EC" id="2.4.1.41"/>
    </reaction>
</comment>
<keyword evidence="9" id="KW-0479">Metal-binding</keyword>
<dbReference type="GO" id="GO:0046872">
    <property type="term" value="F:metal ion binding"/>
    <property type="evidence" value="ECO:0007669"/>
    <property type="project" value="UniProtKB-KW"/>
</dbReference>
<dbReference type="InterPro" id="IPR045885">
    <property type="entry name" value="GalNAc-T"/>
</dbReference>
<sequence>MLDFLKKKLDSYISANLTKVQVVRLPERMGLIRARLAGAKKASAEVLIFLDSHTEANVNWLPPLLEPIAEDYKTCVCPFIDVVQYETFEYRAQDEGARGAFDWEFYYKRLPLLPEDLEHPTEPFKSPVMAGGLFAISQKFFWDLGGYDEGLDIWGGEQYELSFKIWQCGGQMVDAPCSRVGHIYRKFAPFPNPGRGDFVGKNYKRVAEVWMDEYAEYLYKRKPNYRTLDPGDLTEQKALRKRLKCKPFKWFIENIAFDLPLKYPPVEPDDFGFGEIRSIAAPELCVDSYMKQRDQQIVLKECVKNTKKKGEQNFTLTWHKDIRPAGRSLCWDVSNPDDRAEIVLYPCHGMKGNQYWKYDVENQWFVHGSNPRCLDCDLGNKRLYVTECDEGSKTQKWRFENVNLNSIMNWDNIGPP</sequence>
<dbReference type="Pfam" id="PF00535">
    <property type="entry name" value="Glycos_transf_2"/>
    <property type="match status" value="1"/>
</dbReference>
<dbReference type="SUPFAM" id="SSF50370">
    <property type="entry name" value="Ricin B-like lectins"/>
    <property type="match status" value="1"/>
</dbReference>
<dbReference type="KEGG" id="apln:108742353"/>
<comment type="similarity">
    <text evidence="4 20">Belongs to the glycosyltransferase 2 family. GalNAc-T subfamily.</text>
</comment>
<keyword evidence="7 20" id="KW-0808">Transferase</keyword>
<evidence type="ECO:0000256" key="15">
    <source>
        <dbReference type="ARBA" id="ARBA00023157"/>
    </source>
</evidence>
<keyword evidence="14" id="KW-0472">Membrane</keyword>
<proteinExistence type="inferred from homology"/>
<evidence type="ECO:0000256" key="13">
    <source>
        <dbReference type="ARBA" id="ARBA00023034"/>
    </source>
</evidence>
<keyword evidence="10 20" id="KW-0430">Lectin</keyword>
<evidence type="ECO:0000256" key="9">
    <source>
        <dbReference type="ARBA" id="ARBA00022723"/>
    </source>
</evidence>
<organism evidence="22 23">
    <name type="scientific">Agrilus planipennis</name>
    <name type="common">Emerald ash borer</name>
    <name type="synonym">Agrilus marcopoli</name>
    <dbReference type="NCBI Taxonomy" id="224129"/>
    <lineage>
        <taxon>Eukaryota</taxon>
        <taxon>Metazoa</taxon>
        <taxon>Ecdysozoa</taxon>
        <taxon>Arthropoda</taxon>
        <taxon>Hexapoda</taxon>
        <taxon>Insecta</taxon>
        <taxon>Pterygota</taxon>
        <taxon>Neoptera</taxon>
        <taxon>Endopterygota</taxon>
        <taxon>Coleoptera</taxon>
        <taxon>Polyphaga</taxon>
        <taxon>Elateriformia</taxon>
        <taxon>Buprestoidea</taxon>
        <taxon>Buprestidae</taxon>
        <taxon>Agrilinae</taxon>
        <taxon>Agrilus</taxon>
    </lineage>
</organism>
<evidence type="ECO:0000259" key="21">
    <source>
        <dbReference type="SMART" id="SM00458"/>
    </source>
</evidence>
<evidence type="ECO:0000256" key="8">
    <source>
        <dbReference type="ARBA" id="ARBA00022692"/>
    </source>
</evidence>
<feature type="domain" description="Ricin B lectin" evidence="21">
    <location>
        <begin position="273"/>
        <end position="400"/>
    </location>
</feature>
<comment type="cofactor">
    <cofactor evidence="1 20">
        <name>Mn(2+)</name>
        <dbReference type="ChEBI" id="CHEBI:29035"/>
    </cofactor>
</comment>
<dbReference type="RefSeq" id="XP_025832598.1">
    <property type="nucleotide sequence ID" value="XM_025976813.1"/>
</dbReference>
<dbReference type="GO" id="GO:0000139">
    <property type="term" value="C:Golgi membrane"/>
    <property type="evidence" value="ECO:0007669"/>
    <property type="project" value="UniProtKB-SubCell"/>
</dbReference>
<comment type="pathway">
    <text evidence="3 20">Protein modification; protein glycosylation.</text>
</comment>
<evidence type="ECO:0000313" key="23">
    <source>
        <dbReference type="RefSeq" id="XP_025832598.1"/>
    </source>
</evidence>
<dbReference type="InterPro" id="IPR035992">
    <property type="entry name" value="Ricin_B-like_lectins"/>
</dbReference>
<evidence type="ECO:0000256" key="17">
    <source>
        <dbReference type="ARBA" id="ARBA00023211"/>
    </source>
</evidence>
<comment type="catalytic activity">
    <reaction evidence="19">
        <text>L-seryl-[protein] + UDP-N-acetyl-alpha-D-galactosamine = a 3-O-[N-acetyl-alpha-D-galactosaminyl]-L-seryl-[protein] + UDP + H(+)</text>
        <dbReference type="Rhea" id="RHEA:23956"/>
        <dbReference type="Rhea" id="RHEA-COMP:9863"/>
        <dbReference type="Rhea" id="RHEA-COMP:12788"/>
        <dbReference type="ChEBI" id="CHEBI:15378"/>
        <dbReference type="ChEBI" id="CHEBI:29999"/>
        <dbReference type="ChEBI" id="CHEBI:53604"/>
        <dbReference type="ChEBI" id="CHEBI:58223"/>
        <dbReference type="ChEBI" id="CHEBI:67138"/>
        <dbReference type="EC" id="2.4.1.41"/>
    </reaction>
</comment>
<evidence type="ECO:0000256" key="7">
    <source>
        <dbReference type="ARBA" id="ARBA00022679"/>
    </source>
</evidence>
<keyword evidence="6 20" id="KW-0328">Glycosyltransferase</keyword>
<reference evidence="23" key="1">
    <citation type="submission" date="2025-08" db="UniProtKB">
        <authorList>
            <consortium name="RefSeq"/>
        </authorList>
    </citation>
    <scope>IDENTIFICATION</scope>
    <source>
        <tissue evidence="23">Entire body</tissue>
    </source>
</reference>
<keyword evidence="15 20" id="KW-1015">Disulfide bond</keyword>
<keyword evidence="8" id="KW-0812">Transmembrane</keyword>
<evidence type="ECO:0000256" key="2">
    <source>
        <dbReference type="ARBA" id="ARBA00004323"/>
    </source>
</evidence>
<dbReference type="PANTHER" id="PTHR11675:SF134">
    <property type="entry name" value="N-ACETYLGALACTOSAMINYLTRANSFERASE 4-RELATED"/>
    <property type="match status" value="1"/>
</dbReference>
<dbReference type="Pfam" id="PF00652">
    <property type="entry name" value="Ricin_B_lectin"/>
    <property type="match status" value="1"/>
</dbReference>
<evidence type="ECO:0000256" key="1">
    <source>
        <dbReference type="ARBA" id="ARBA00001936"/>
    </source>
</evidence>
<dbReference type="UniPathway" id="UPA00378"/>
<evidence type="ECO:0000256" key="4">
    <source>
        <dbReference type="ARBA" id="ARBA00005680"/>
    </source>
</evidence>
<keyword evidence="16" id="KW-0325">Glycoprotein</keyword>
<evidence type="ECO:0000256" key="14">
    <source>
        <dbReference type="ARBA" id="ARBA00023136"/>
    </source>
</evidence>
<evidence type="ECO:0000256" key="5">
    <source>
        <dbReference type="ARBA" id="ARBA00012644"/>
    </source>
</evidence>
<keyword evidence="13 20" id="KW-0333">Golgi apparatus</keyword>
<dbReference type="InterPro" id="IPR001173">
    <property type="entry name" value="Glyco_trans_2-like"/>
</dbReference>
<evidence type="ECO:0000256" key="19">
    <source>
        <dbReference type="ARBA" id="ARBA00052209"/>
    </source>
</evidence>
<evidence type="ECO:0000256" key="20">
    <source>
        <dbReference type="RuleBase" id="RU361242"/>
    </source>
</evidence>
<dbReference type="InParanoid" id="A0A7F5R9E3"/>
<protein>
    <recommendedName>
        <fullName evidence="5 20">Polypeptide N-acetylgalactosaminyltransferase</fullName>
        <ecNumber evidence="20">2.4.1.-</ecNumber>
    </recommendedName>
    <alternativeName>
        <fullName evidence="20">Protein-UDP acetylgalactosaminyltransferase</fullName>
    </alternativeName>
</protein>
<evidence type="ECO:0000256" key="16">
    <source>
        <dbReference type="ARBA" id="ARBA00023180"/>
    </source>
</evidence>
<dbReference type="InterPro" id="IPR029044">
    <property type="entry name" value="Nucleotide-diphossugar_trans"/>
</dbReference>
<dbReference type="Gene3D" id="2.80.10.50">
    <property type="match status" value="1"/>
</dbReference>
<dbReference type="InterPro" id="IPR000772">
    <property type="entry name" value="Ricin_B_lectin"/>
</dbReference>
<keyword evidence="22" id="KW-1185">Reference proteome</keyword>
<dbReference type="CDD" id="cd23439">
    <property type="entry name" value="beta-trefoil_Ricin_GALNT10-like"/>
    <property type="match status" value="1"/>
</dbReference>
<keyword evidence="11" id="KW-0735">Signal-anchor</keyword>
<dbReference type="FunFam" id="3.90.550.10:FF:000195">
    <property type="entry name" value="Polypeptide N-acetylgalactosaminyltransferase like 6"/>
    <property type="match status" value="1"/>
</dbReference>
<dbReference type="FunCoup" id="A0A7F5R9E3">
    <property type="interactions" value="837"/>
</dbReference>
<evidence type="ECO:0000256" key="3">
    <source>
        <dbReference type="ARBA" id="ARBA00004922"/>
    </source>
</evidence>
<evidence type="ECO:0000256" key="18">
    <source>
        <dbReference type="ARBA" id="ARBA00050905"/>
    </source>
</evidence>
<gene>
    <name evidence="23" type="primary">LOC108742353</name>
</gene>
<dbReference type="PANTHER" id="PTHR11675">
    <property type="entry name" value="N-ACETYLGALACTOSAMINYLTRANSFERASE"/>
    <property type="match status" value="1"/>
</dbReference>
<name>A0A7F5R9E3_AGRPL</name>
<dbReference type="OrthoDB" id="6159198at2759"/>
<evidence type="ECO:0000256" key="10">
    <source>
        <dbReference type="ARBA" id="ARBA00022734"/>
    </source>
</evidence>
<dbReference type="SUPFAM" id="SSF53448">
    <property type="entry name" value="Nucleotide-diphospho-sugar transferases"/>
    <property type="match status" value="1"/>
</dbReference>
<dbReference type="CTD" id="38346"/>
<dbReference type="CDD" id="cd02510">
    <property type="entry name" value="pp-GalNAc-T"/>
    <property type="match status" value="1"/>
</dbReference>
<evidence type="ECO:0000313" key="22">
    <source>
        <dbReference type="Proteomes" id="UP000192223"/>
    </source>
</evidence>
<dbReference type="FunFam" id="2.80.10.50:FF:000011">
    <property type="entry name" value="Polypeptide N-acetylgalactosaminyltransferase"/>
    <property type="match status" value="1"/>
</dbReference>
<comment type="subcellular location">
    <subcellularLocation>
        <location evidence="2 20">Golgi apparatus membrane</location>
        <topology evidence="2 20">Single-pass type II membrane protein</topology>
    </subcellularLocation>
</comment>
<dbReference type="GeneID" id="108742353"/>
<dbReference type="GO" id="GO:0006493">
    <property type="term" value="P:protein O-linked glycosylation"/>
    <property type="evidence" value="ECO:0007669"/>
    <property type="project" value="TreeGrafter"/>
</dbReference>
<dbReference type="Proteomes" id="UP000192223">
    <property type="component" value="Unplaced"/>
</dbReference>
<keyword evidence="12" id="KW-1133">Transmembrane helix</keyword>
<dbReference type="PROSITE" id="PS50231">
    <property type="entry name" value="RICIN_B_LECTIN"/>
    <property type="match status" value="1"/>
</dbReference>
<dbReference type="AlphaFoldDB" id="A0A7F5R9E3"/>
<evidence type="ECO:0000256" key="6">
    <source>
        <dbReference type="ARBA" id="ARBA00022676"/>
    </source>
</evidence>
<evidence type="ECO:0000256" key="11">
    <source>
        <dbReference type="ARBA" id="ARBA00022968"/>
    </source>
</evidence>
<dbReference type="EC" id="2.4.1.-" evidence="20"/>
<dbReference type="GO" id="GO:0030246">
    <property type="term" value="F:carbohydrate binding"/>
    <property type="evidence" value="ECO:0007669"/>
    <property type="project" value="UniProtKB-KW"/>
</dbReference>